<reference evidence="2" key="1">
    <citation type="submission" date="2014-09" db="EMBL/GenBank/DDBJ databases">
        <authorList>
            <person name="Sauder A.B."/>
            <person name="McKenzie Q.R."/>
            <person name="Temple L.M."/>
            <person name="Alexis B.K."/>
            <person name="Al-Atrache Z."/>
            <person name="Lewis L.O."/>
            <person name="Loesser-Casey K.E."/>
            <person name="Mitchell K.J."/>
        </authorList>
    </citation>
    <scope>NUCLEOTIDE SEQUENCE [LARGE SCALE GENOMIC DNA]</scope>
</reference>
<dbReference type="KEGG" id="vg:19525633"/>
<dbReference type="GeneID" id="19525633"/>
<accession>A0A024B1F4</accession>
<protein>
    <submittedName>
        <fullName evidence="1">Uncharacterized protein</fullName>
    </submittedName>
</protein>
<keyword evidence="2" id="KW-1185">Reference proteome</keyword>
<sequence>MFKLHDKVNMYGNKKRIWTIVGFSENTVCSTNKLPMVKVISDGLITWAKQHELTHII</sequence>
<dbReference type="EMBL" id="KJ489398">
    <property type="protein sequence ID" value="AHZ10016.1"/>
    <property type="molecule type" value="Genomic_DNA"/>
</dbReference>
<evidence type="ECO:0000313" key="1">
    <source>
        <dbReference type="EMBL" id="AHZ10016.1"/>
    </source>
</evidence>
<organism evidence="1 2">
    <name type="scientific">Bacillus phage Evoli</name>
    <dbReference type="NCBI Taxonomy" id="1486658"/>
    <lineage>
        <taxon>Viruses</taxon>
        <taxon>Duplodnaviria</taxon>
        <taxon>Heunggongvirae</taxon>
        <taxon>Uroviricota</taxon>
        <taxon>Caudoviricetes</taxon>
        <taxon>Herelleviridae</taxon>
        <taxon>Bastillevirinae</taxon>
        <taxon>Bastillevirus</taxon>
        <taxon>Bastillevirus evoli</taxon>
    </lineage>
</organism>
<proteinExistence type="predicted"/>
<evidence type="ECO:0000313" key="2">
    <source>
        <dbReference type="Proteomes" id="UP000026901"/>
    </source>
</evidence>
<dbReference type="Proteomes" id="UP000026901">
    <property type="component" value="Segment"/>
</dbReference>
<name>A0A024B1F4_9CAUD</name>
<dbReference type="RefSeq" id="YP_009035813.1">
    <property type="nucleotide sequence ID" value="NC_024207.1"/>
</dbReference>